<dbReference type="CDD" id="cd06168">
    <property type="entry name" value="LSMD1"/>
    <property type="match status" value="1"/>
</dbReference>
<gene>
    <name evidence="3" type="ORF">ACHAW5_001179</name>
</gene>
<feature type="domain" description="Sm" evidence="2">
    <location>
        <begin position="25"/>
        <end position="65"/>
    </location>
</feature>
<evidence type="ECO:0000313" key="3">
    <source>
        <dbReference type="EMBL" id="KAL3766510.1"/>
    </source>
</evidence>
<dbReference type="InterPro" id="IPR001163">
    <property type="entry name" value="Sm_dom_euk/arc"/>
</dbReference>
<feature type="compositionally biased region" description="Basic and acidic residues" evidence="1">
    <location>
        <begin position="80"/>
        <end position="97"/>
    </location>
</feature>
<proteinExistence type="predicted"/>
<reference evidence="3 4" key="1">
    <citation type="submission" date="2024-10" db="EMBL/GenBank/DDBJ databases">
        <title>Updated reference genomes for cyclostephanoid diatoms.</title>
        <authorList>
            <person name="Roberts W.R."/>
            <person name="Alverson A.J."/>
        </authorList>
    </citation>
    <scope>NUCLEOTIDE SEQUENCE [LARGE SCALE GENOMIC DNA]</scope>
    <source>
        <strain evidence="3 4">AJA276-08</strain>
    </source>
</reference>
<evidence type="ECO:0000256" key="1">
    <source>
        <dbReference type="SAM" id="MobiDB-lite"/>
    </source>
</evidence>
<feature type="region of interest" description="Disordered" evidence="1">
    <location>
        <begin position="73"/>
        <end position="102"/>
    </location>
</feature>
<dbReference type="AlphaFoldDB" id="A0ABD3MRA5"/>
<organism evidence="3 4">
    <name type="scientific">Stephanodiscus triporus</name>
    <dbReference type="NCBI Taxonomy" id="2934178"/>
    <lineage>
        <taxon>Eukaryota</taxon>
        <taxon>Sar</taxon>
        <taxon>Stramenopiles</taxon>
        <taxon>Ochrophyta</taxon>
        <taxon>Bacillariophyta</taxon>
        <taxon>Coscinodiscophyceae</taxon>
        <taxon>Thalassiosirophycidae</taxon>
        <taxon>Stephanodiscales</taxon>
        <taxon>Stephanodiscaceae</taxon>
        <taxon>Stephanodiscus</taxon>
    </lineage>
</organism>
<dbReference type="Pfam" id="PF01423">
    <property type="entry name" value="LSM"/>
    <property type="match status" value="1"/>
</dbReference>
<dbReference type="InterPro" id="IPR010920">
    <property type="entry name" value="LSM_dom_sf"/>
</dbReference>
<evidence type="ECO:0000313" key="4">
    <source>
        <dbReference type="Proteomes" id="UP001530315"/>
    </source>
</evidence>
<protein>
    <recommendedName>
        <fullName evidence="2">Sm domain-containing protein</fullName>
    </recommendedName>
</protein>
<dbReference type="Gene3D" id="2.30.30.100">
    <property type="match status" value="1"/>
</dbReference>
<dbReference type="PANTHER" id="PTHR10701">
    <property type="entry name" value="SMALL NUCLEAR RIBONUCLEOPROTEIN-ASSOCIATED PROTEIN B AND N"/>
    <property type="match status" value="1"/>
</dbReference>
<dbReference type="Proteomes" id="UP001530315">
    <property type="component" value="Unassembled WGS sequence"/>
</dbReference>
<dbReference type="PANTHER" id="PTHR10701:SF5">
    <property type="entry name" value="N-ALPHA-ACETYLTRANSFERASE 38, NATC AUXILIARY SUBUNIT"/>
    <property type="match status" value="1"/>
</dbReference>
<evidence type="ECO:0000259" key="2">
    <source>
        <dbReference type="Pfam" id="PF01423"/>
    </source>
</evidence>
<dbReference type="EMBL" id="JALLAZ020001729">
    <property type="protein sequence ID" value="KAL3766510.1"/>
    <property type="molecule type" value="Genomic_DNA"/>
</dbReference>
<dbReference type="InterPro" id="IPR050914">
    <property type="entry name" value="snRNP_SmB/NAA38-like"/>
</dbReference>
<name>A0ABD3MRA5_9STRA</name>
<sequence length="119" mass="13226">MASTNGSPPTADSVRQEGNTLINTIHLLLGSKLRITMTDGRIVHGRFLCLDRLGNIILDNAVEFREMAYNIPPPSVTIASEDRGNRNSRDDNSDDRPLCNNNQTAFKWNTERSLSQAVI</sequence>
<accession>A0ABD3MRA5</accession>
<dbReference type="InterPro" id="IPR034110">
    <property type="entry name" value="LSMD1_Sm"/>
</dbReference>
<comment type="caution">
    <text evidence="3">The sequence shown here is derived from an EMBL/GenBank/DDBJ whole genome shotgun (WGS) entry which is preliminary data.</text>
</comment>
<keyword evidence="4" id="KW-1185">Reference proteome</keyword>
<dbReference type="SUPFAM" id="SSF50182">
    <property type="entry name" value="Sm-like ribonucleoproteins"/>
    <property type="match status" value="1"/>
</dbReference>